<dbReference type="Proteomes" id="UP001198571">
    <property type="component" value="Unassembled WGS sequence"/>
</dbReference>
<dbReference type="PANTHER" id="PTHR48079">
    <property type="entry name" value="PROTEIN YEEZ"/>
    <property type="match status" value="1"/>
</dbReference>
<sequence>MGQILVTGATGCLGAEITRQLLAAGQSVLAQGRDARIGQRLSAEGARFLTLDLTSPAALRPHLAGIDTIYHCAALSSAWGPAAAFQALNVEATARLLAAAREAGVSRFIFASSPSICSDGSHRLNLTESAPLPLRQFSHYSRTKAVSEAMVRQADMPGAMRCVALRPRAIYGHGDRALMPRLLQALQRGKVPLIDAGQALIDLTHVSDAARAMILAAQQAGPAGGQVFNISSGEPWRFVDLLDQICAHFGLSPKRIPIPYRLALTLGHALETCHRLFRPDQEPLLTRQAVIALGRSMTLNLTAAREQLGYRPQVGLREGIRDYTA</sequence>
<evidence type="ECO:0000259" key="1">
    <source>
        <dbReference type="Pfam" id="PF01370"/>
    </source>
</evidence>
<comment type="caution">
    <text evidence="2">The sequence shown here is derived from an EMBL/GenBank/DDBJ whole genome shotgun (WGS) entry which is preliminary data.</text>
</comment>
<feature type="domain" description="NAD-dependent epimerase/dehydratase" evidence="1">
    <location>
        <begin position="4"/>
        <end position="230"/>
    </location>
</feature>
<dbReference type="PANTHER" id="PTHR48079:SF6">
    <property type="entry name" value="NAD(P)-BINDING DOMAIN-CONTAINING PROTEIN-RELATED"/>
    <property type="match status" value="1"/>
</dbReference>
<dbReference type="InterPro" id="IPR001509">
    <property type="entry name" value="Epimerase_deHydtase"/>
</dbReference>
<evidence type="ECO:0000313" key="2">
    <source>
        <dbReference type="EMBL" id="MCB5411417.1"/>
    </source>
</evidence>
<protein>
    <submittedName>
        <fullName evidence="2">NAD-dependent epimerase/dehydratase family protein</fullName>
    </submittedName>
</protein>
<dbReference type="SUPFAM" id="SSF51735">
    <property type="entry name" value="NAD(P)-binding Rossmann-fold domains"/>
    <property type="match status" value="1"/>
</dbReference>
<name>A0ABS8CPU9_9RHOB</name>
<accession>A0ABS8CPU9</accession>
<dbReference type="EMBL" id="JACDXX010000016">
    <property type="protein sequence ID" value="MCB5411417.1"/>
    <property type="molecule type" value="Genomic_DNA"/>
</dbReference>
<dbReference type="Gene3D" id="3.40.50.720">
    <property type="entry name" value="NAD(P)-binding Rossmann-like Domain"/>
    <property type="match status" value="1"/>
</dbReference>
<organism evidence="2 3">
    <name type="scientific">Pseudogemmobacter faecipullorum</name>
    <dbReference type="NCBI Taxonomy" id="2755041"/>
    <lineage>
        <taxon>Bacteria</taxon>
        <taxon>Pseudomonadati</taxon>
        <taxon>Pseudomonadota</taxon>
        <taxon>Alphaproteobacteria</taxon>
        <taxon>Rhodobacterales</taxon>
        <taxon>Paracoccaceae</taxon>
        <taxon>Pseudogemmobacter</taxon>
    </lineage>
</organism>
<dbReference type="InterPro" id="IPR051783">
    <property type="entry name" value="NAD(P)-dependent_oxidoreduct"/>
</dbReference>
<dbReference type="InterPro" id="IPR036291">
    <property type="entry name" value="NAD(P)-bd_dom_sf"/>
</dbReference>
<reference evidence="2 3" key="1">
    <citation type="submission" date="2020-07" db="EMBL/GenBank/DDBJ databases">
        <title>Pseudogemmobacter sp. nov., isolated from poultry manure in Taiwan.</title>
        <authorList>
            <person name="Lin S.-Y."/>
            <person name="Tang Y.-S."/>
            <person name="Young C.-C."/>
        </authorList>
    </citation>
    <scope>NUCLEOTIDE SEQUENCE [LARGE SCALE GENOMIC DNA]</scope>
    <source>
        <strain evidence="2 3">CC-YST710</strain>
    </source>
</reference>
<gene>
    <name evidence="2" type="ORF">H0485_15610</name>
</gene>
<dbReference type="RefSeq" id="WP_226936890.1">
    <property type="nucleotide sequence ID" value="NZ_JACDXX010000016.1"/>
</dbReference>
<proteinExistence type="predicted"/>
<evidence type="ECO:0000313" key="3">
    <source>
        <dbReference type="Proteomes" id="UP001198571"/>
    </source>
</evidence>
<keyword evidence="3" id="KW-1185">Reference proteome</keyword>
<dbReference type="Pfam" id="PF01370">
    <property type="entry name" value="Epimerase"/>
    <property type="match status" value="1"/>
</dbReference>